<evidence type="ECO:0000313" key="2">
    <source>
        <dbReference type="Proteomes" id="UP001142489"/>
    </source>
</evidence>
<proteinExistence type="predicted"/>
<dbReference type="AlphaFoldDB" id="A0A9Q0XRS9"/>
<gene>
    <name evidence="1" type="ORF">JRQ81_018206</name>
</gene>
<sequence length="50" mass="5847">YLKVNHFSIQLDESTLPGNEALLLAYVQFFMDQDIHEELLYARTLTTDTK</sequence>
<name>A0A9Q0XRS9_9SAUR</name>
<feature type="non-terminal residue" evidence="1">
    <location>
        <position position="1"/>
    </location>
</feature>
<keyword evidence="2" id="KW-1185">Reference proteome</keyword>
<dbReference type="EMBL" id="JAPFRF010000008">
    <property type="protein sequence ID" value="KAJ7325186.1"/>
    <property type="molecule type" value="Genomic_DNA"/>
</dbReference>
<reference evidence="1" key="1">
    <citation type="journal article" date="2023" name="DNA Res.">
        <title>Chromosome-level genome assembly of Phrynocephalus forsythii using third-generation DNA sequencing and Hi-C analysis.</title>
        <authorList>
            <person name="Qi Y."/>
            <person name="Zhao W."/>
            <person name="Zhao Y."/>
            <person name="Niu C."/>
            <person name="Cao S."/>
            <person name="Zhang Y."/>
        </authorList>
    </citation>
    <scope>NUCLEOTIDE SEQUENCE</scope>
    <source>
        <tissue evidence="1">Muscle</tissue>
    </source>
</reference>
<organism evidence="1 2">
    <name type="scientific">Phrynocephalus forsythii</name>
    <dbReference type="NCBI Taxonomy" id="171643"/>
    <lineage>
        <taxon>Eukaryota</taxon>
        <taxon>Metazoa</taxon>
        <taxon>Chordata</taxon>
        <taxon>Craniata</taxon>
        <taxon>Vertebrata</taxon>
        <taxon>Euteleostomi</taxon>
        <taxon>Lepidosauria</taxon>
        <taxon>Squamata</taxon>
        <taxon>Bifurcata</taxon>
        <taxon>Unidentata</taxon>
        <taxon>Episquamata</taxon>
        <taxon>Toxicofera</taxon>
        <taxon>Iguania</taxon>
        <taxon>Acrodonta</taxon>
        <taxon>Agamidae</taxon>
        <taxon>Agaminae</taxon>
        <taxon>Phrynocephalus</taxon>
    </lineage>
</organism>
<dbReference type="Proteomes" id="UP001142489">
    <property type="component" value="Unassembled WGS sequence"/>
</dbReference>
<feature type="non-terminal residue" evidence="1">
    <location>
        <position position="50"/>
    </location>
</feature>
<protein>
    <submittedName>
        <fullName evidence="1">Uncharacterized protein</fullName>
    </submittedName>
</protein>
<comment type="caution">
    <text evidence="1">The sequence shown here is derived from an EMBL/GenBank/DDBJ whole genome shotgun (WGS) entry which is preliminary data.</text>
</comment>
<dbReference type="OrthoDB" id="6144063at2759"/>
<evidence type="ECO:0000313" key="1">
    <source>
        <dbReference type="EMBL" id="KAJ7325186.1"/>
    </source>
</evidence>
<accession>A0A9Q0XRS9</accession>